<dbReference type="PATRIC" id="fig|937775.9.peg.204"/>
<feature type="transmembrane region" description="Helical" evidence="7">
    <location>
        <begin position="29"/>
        <end position="50"/>
    </location>
</feature>
<feature type="transmembrane region" description="Helical" evidence="7">
    <location>
        <begin position="236"/>
        <end position="255"/>
    </location>
</feature>
<keyword evidence="5 7" id="KW-1133">Transmembrane helix</keyword>
<feature type="transmembrane region" description="Helical" evidence="7">
    <location>
        <begin position="130"/>
        <end position="154"/>
    </location>
</feature>
<evidence type="ECO:0000256" key="5">
    <source>
        <dbReference type="ARBA" id="ARBA00022989"/>
    </source>
</evidence>
<keyword evidence="3 8" id="KW-0808">Transferase</keyword>
<dbReference type="Proteomes" id="UP000005741">
    <property type="component" value="Chromosome"/>
</dbReference>
<evidence type="ECO:0000313" key="8">
    <source>
        <dbReference type="EMBL" id="EHQ34327.1"/>
    </source>
</evidence>
<evidence type="ECO:0000256" key="7">
    <source>
        <dbReference type="SAM" id="Phobius"/>
    </source>
</evidence>
<reference evidence="8 9" key="1">
    <citation type="submission" date="2011-10" db="EMBL/GenBank/DDBJ databases">
        <title>The Improved High-Quality Draft genome of Methanoplanus limicola DSM 2279.</title>
        <authorList>
            <consortium name="US DOE Joint Genome Institute (JGI-PGF)"/>
            <person name="Lucas S."/>
            <person name="Copeland A."/>
            <person name="Lapidus A."/>
            <person name="Glavina del Rio T."/>
            <person name="Dalin E."/>
            <person name="Tice H."/>
            <person name="Bruce D."/>
            <person name="Goodwin L."/>
            <person name="Pitluck S."/>
            <person name="Peters L."/>
            <person name="Mikhailova N."/>
            <person name="Lu M."/>
            <person name="Kyrpides N."/>
            <person name="Mavromatis K."/>
            <person name="Ivanova N."/>
            <person name="Markowitz V."/>
            <person name="Cheng J.-F."/>
            <person name="Hugenholtz P."/>
            <person name="Woyke T."/>
            <person name="Wu D."/>
            <person name="Wirth R."/>
            <person name="Brambilla E.-M."/>
            <person name="Klenk H.-P."/>
            <person name="Eisen J.A."/>
        </authorList>
    </citation>
    <scope>NUCLEOTIDE SEQUENCE [LARGE SCALE GENOMIC DNA]</scope>
    <source>
        <strain evidence="8 9">DSM 2279</strain>
    </source>
</reference>
<sequence>MPDISINTDFTTLRSMIVWLYEIINSLNFMLFVFFIIPFIITLAIMPHIIRKLKDNGFTAKDMYKSGLPEVAVNGGIIILLVSLFSVSVISLFYCNYIEPANYVIITVVTLFALFGILDDMIDIGRPAKLILLYYCSYSLIACNTATSVYMPFIGTTDLGILYIQLILPLYVPVVANLVNMHSGFNGMAPGLSLIILITLIAKTMIDGEILPVLYIVTLTGTLAGYWFFEKYPAKIFWGNIGALSVGAAIGSIIVVEGFLFSGFVMLIPHTVNFLLYIFWRINSRKYPVAKFGKINPDGTLEVPNALTLKWVLPYYFPMKEKRATDVMYILTIIFCAAGLFIPG</sequence>
<dbReference type="GO" id="GO:0071555">
    <property type="term" value="P:cell wall organization"/>
    <property type="evidence" value="ECO:0007669"/>
    <property type="project" value="TreeGrafter"/>
</dbReference>
<dbReference type="HOGENOM" id="CLU_023982_4_0_2"/>
<organism evidence="8 9">
    <name type="scientific">Methanoplanus limicola DSM 2279</name>
    <dbReference type="NCBI Taxonomy" id="937775"/>
    <lineage>
        <taxon>Archaea</taxon>
        <taxon>Methanobacteriati</taxon>
        <taxon>Methanobacteriota</taxon>
        <taxon>Stenosarchaea group</taxon>
        <taxon>Methanomicrobia</taxon>
        <taxon>Methanomicrobiales</taxon>
        <taxon>Methanomicrobiaceae</taxon>
        <taxon>Methanoplanus</taxon>
    </lineage>
</organism>
<keyword evidence="2" id="KW-1003">Cell membrane</keyword>
<dbReference type="PANTHER" id="PTHR22926:SF3">
    <property type="entry name" value="UNDECAPRENYL-PHOSPHATE ALPHA-N-ACETYLGLUCOSAMINYL 1-PHOSPHATE TRANSFERASE"/>
    <property type="match status" value="1"/>
</dbReference>
<dbReference type="RefSeq" id="WP_004075925.1">
    <property type="nucleotide sequence ID" value="NZ_CM001436.1"/>
</dbReference>
<evidence type="ECO:0000256" key="6">
    <source>
        <dbReference type="ARBA" id="ARBA00023136"/>
    </source>
</evidence>
<evidence type="ECO:0000256" key="1">
    <source>
        <dbReference type="ARBA" id="ARBA00004651"/>
    </source>
</evidence>
<dbReference type="GO" id="GO:0016780">
    <property type="term" value="F:phosphotransferase activity, for other substituted phosphate groups"/>
    <property type="evidence" value="ECO:0007669"/>
    <property type="project" value="InterPro"/>
</dbReference>
<gene>
    <name evidence="8" type="ORF">Metlim_0174</name>
</gene>
<keyword evidence="4 7" id="KW-0812">Transmembrane</keyword>
<dbReference type="GO" id="GO:0005886">
    <property type="term" value="C:plasma membrane"/>
    <property type="evidence" value="ECO:0007669"/>
    <property type="project" value="UniProtKB-SubCell"/>
</dbReference>
<dbReference type="GO" id="GO:0044038">
    <property type="term" value="P:cell wall macromolecule biosynthetic process"/>
    <property type="evidence" value="ECO:0007669"/>
    <property type="project" value="TreeGrafter"/>
</dbReference>
<evidence type="ECO:0000256" key="2">
    <source>
        <dbReference type="ARBA" id="ARBA00022475"/>
    </source>
</evidence>
<protein>
    <submittedName>
        <fullName evidence="8">Glycosyl transferase, family 4, conserved region-containing protein</fullName>
    </submittedName>
</protein>
<keyword evidence="6 7" id="KW-0472">Membrane</keyword>
<feature type="transmembrane region" description="Helical" evidence="7">
    <location>
        <begin position="100"/>
        <end position="118"/>
    </location>
</feature>
<dbReference type="OrthoDB" id="34534at2157"/>
<evidence type="ECO:0000256" key="4">
    <source>
        <dbReference type="ARBA" id="ARBA00022692"/>
    </source>
</evidence>
<evidence type="ECO:0000256" key="3">
    <source>
        <dbReference type="ARBA" id="ARBA00022679"/>
    </source>
</evidence>
<dbReference type="Pfam" id="PF00953">
    <property type="entry name" value="Glycos_transf_4"/>
    <property type="match status" value="1"/>
</dbReference>
<dbReference type="PANTHER" id="PTHR22926">
    <property type="entry name" value="PHOSPHO-N-ACETYLMURAMOYL-PENTAPEPTIDE-TRANSFERASE"/>
    <property type="match status" value="1"/>
</dbReference>
<feature type="transmembrane region" description="Helical" evidence="7">
    <location>
        <begin position="71"/>
        <end position="94"/>
    </location>
</feature>
<feature type="transmembrane region" description="Helical" evidence="7">
    <location>
        <begin position="327"/>
        <end position="343"/>
    </location>
</feature>
<evidence type="ECO:0000313" key="9">
    <source>
        <dbReference type="Proteomes" id="UP000005741"/>
    </source>
</evidence>
<accession>H1YZR5</accession>
<feature type="transmembrane region" description="Helical" evidence="7">
    <location>
        <begin position="261"/>
        <end position="280"/>
    </location>
</feature>
<comment type="subcellular location">
    <subcellularLocation>
        <location evidence="1">Cell membrane</location>
        <topology evidence="1">Multi-pass membrane protein</topology>
    </subcellularLocation>
</comment>
<dbReference type="FunCoup" id="H1YZR5">
    <property type="interactions" value="103"/>
</dbReference>
<proteinExistence type="predicted"/>
<dbReference type="EMBL" id="CM001436">
    <property type="protein sequence ID" value="EHQ34327.1"/>
    <property type="molecule type" value="Genomic_DNA"/>
</dbReference>
<name>H1YZR5_9EURY</name>
<dbReference type="InterPro" id="IPR000715">
    <property type="entry name" value="Glycosyl_transferase_4"/>
</dbReference>
<dbReference type="InParanoid" id="H1YZR5"/>
<feature type="transmembrane region" description="Helical" evidence="7">
    <location>
        <begin position="212"/>
        <end position="229"/>
    </location>
</feature>
<feature type="transmembrane region" description="Helical" evidence="7">
    <location>
        <begin position="187"/>
        <end position="206"/>
    </location>
</feature>
<feature type="transmembrane region" description="Helical" evidence="7">
    <location>
        <begin position="160"/>
        <end position="180"/>
    </location>
</feature>
<dbReference type="AlphaFoldDB" id="H1YZR5"/>
<keyword evidence="9" id="KW-1185">Reference proteome</keyword>
<dbReference type="STRING" id="937775.Metlim_0174"/>